<dbReference type="AlphaFoldDB" id="A0A4P7NTS1"/>
<dbReference type="Proteomes" id="UP000294847">
    <property type="component" value="Chromosome 7"/>
</dbReference>
<evidence type="ECO:0000313" key="1">
    <source>
        <dbReference type="EMBL" id="QBZ65782.1"/>
    </source>
</evidence>
<name>A0A4P7NTS1_PYROR</name>
<proteinExistence type="predicted"/>
<sequence>MDRAEIRHETKSRARPEGCKMVTGCVIWRGWLMVWREDGCVSGSARRCEEVEPVTSSGTSTPWYVLWGATTARLEMDQRIFHNGPFERPGRSIRLFSGVTLASIGCVQGKQESSNATPEYGLHLCLKIGCSNHQVDNWKPSLV</sequence>
<reference evidence="1 2" key="1">
    <citation type="journal article" date="2019" name="Mol. Biol. Evol.">
        <title>Blast fungal genomes show frequent chromosomal changes, gene gains and losses, and effector gene turnover.</title>
        <authorList>
            <person name="Gomez Luciano L.B."/>
            <person name="Jason Tsai I."/>
            <person name="Chuma I."/>
            <person name="Tosa Y."/>
            <person name="Chen Y.H."/>
            <person name="Li J.Y."/>
            <person name="Li M.Y."/>
            <person name="Jade Lu M.Y."/>
            <person name="Nakayashiki H."/>
            <person name="Li W.H."/>
        </authorList>
    </citation>
    <scope>NUCLEOTIDE SEQUENCE [LARGE SCALE GENOMIC DNA]</scope>
    <source>
        <strain evidence="1">MZ5-1-6</strain>
    </source>
</reference>
<organism evidence="1 2">
    <name type="scientific">Pyricularia oryzae</name>
    <name type="common">Rice blast fungus</name>
    <name type="synonym">Magnaporthe oryzae</name>
    <dbReference type="NCBI Taxonomy" id="318829"/>
    <lineage>
        <taxon>Eukaryota</taxon>
        <taxon>Fungi</taxon>
        <taxon>Dikarya</taxon>
        <taxon>Ascomycota</taxon>
        <taxon>Pezizomycotina</taxon>
        <taxon>Sordariomycetes</taxon>
        <taxon>Sordariomycetidae</taxon>
        <taxon>Magnaporthales</taxon>
        <taxon>Pyriculariaceae</taxon>
        <taxon>Pyricularia</taxon>
    </lineage>
</organism>
<evidence type="ECO:0000313" key="2">
    <source>
        <dbReference type="Proteomes" id="UP000294847"/>
    </source>
</evidence>
<accession>A0A4P7NTS1</accession>
<protein>
    <submittedName>
        <fullName evidence="1">Uncharacterized protein</fullName>
    </submittedName>
</protein>
<dbReference type="EMBL" id="CP034210">
    <property type="protein sequence ID" value="QBZ65782.1"/>
    <property type="molecule type" value="Genomic_DNA"/>
</dbReference>
<gene>
    <name evidence="1" type="ORF">PoMZ_12746</name>
</gene>